<evidence type="ECO:0000313" key="1">
    <source>
        <dbReference type="EnsemblPlants" id="TuG1812G0400002073.01.T02"/>
    </source>
</evidence>
<dbReference type="EnsemblPlants" id="TuG1812G0400002073.01.T02">
    <property type="protein sequence ID" value="TuG1812G0400002073.01.T02"/>
    <property type="gene ID" value="TuG1812G0400002073.01"/>
</dbReference>
<reference evidence="1" key="2">
    <citation type="submission" date="2018-03" db="EMBL/GenBank/DDBJ databases">
        <title>The Triticum urartu genome reveals the dynamic nature of wheat genome evolution.</title>
        <authorList>
            <person name="Ling H."/>
            <person name="Ma B."/>
            <person name="Shi X."/>
            <person name="Liu H."/>
            <person name="Dong L."/>
            <person name="Sun H."/>
            <person name="Cao Y."/>
            <person name="Gao Q."/>
            <person name="Zheng S."/>
            <person name="Li Y."/>
            <person name="Yu Y."/>
            <person name="Du H."/>
            <person name="Qi M."/>
            <person name="Li Y."/>
            <person name="Yu H."/>
            <person name="Cui Y."/>
            <person name="Wang N."/>
            <person name="Chen C."/>
            <person name="Wu H."/>
            <person name="Zhao Y."/>
            <person name="Zhang J."/>
            <person name="Li Y."/>
            <person name="Zhou W."/>
            <person name="Zhang B."/>
            <person name="Hu W."/>
            <person name="Eijk M."/>
            <person name="Tang J."/>
            <person name="Witsenboer H."/>
            <person name="Zhao S."/>
            <person name="Li Z."/>
            <person name="Zhang A."/>
            <person name="Wang D."/>
            <person name="Liang C."/>
        </authorList>
    </citation>
    <scope>NUCLEOTIDE SEQUENCE [LARGE SCALE GENOMIC DNA]</scope>
    <source>
        <strain evidence="1">cv. G1812</strain>
    </source>
</reference>
<evidence type="ECO:0000313" key="2">
    <source>
        <dbReference type="Proteomes" id="UP000015106"/>
    </source>
</evidence>
<reference evidence="2" key="1">
    <citation type="journal article" date="2013" name="Nature">
        <title>Draft genome of the wheat A-genome progenitor Triticum urartu.</title>
        <authorList>
            <person name="Ling H.Q."/>
            <person name="Zhao S."/>
            <person name="Liu D."/>
            <person name="Wang J."/>
            <person name="Sun H."/>
            <person name="Zhang C."/>
            <person name="Fan H."/>
            <person name="Li D."/>
            <person name="Dong L."/>
            <person name="Tao Y."/>
            <person name="Gao C."/>
            <person name="Wu H."/>
            <person name="Li Y."/>
            <person name="Cui Y."/>
            <person name="Guo X."/>
            <person name="Zheng S."/>
            <person name="Wang B."/>
            <person name="Yu K."/>
            <person name="Liang Q."/>
            <person name="Yang W."/>
            <person name="Lou X."/>
            <person name="Chen J."/>
            <person name="Feng M."/>
            <person name="Jian J."/>
            <person name="Zhang X."/>
            <person name="Luo G."/>
            <person name="Jiang Y."/>
            <person name="Liu J."/>
            <person name="Wang Z."/>
            <person name="Sha Y."/>
            <person name="Zhang B."/>
            <person name="Wu H."/>
            <person name="Tang D."/>
            <person name="Shen Q."/>
            <person name="Xue P."/>
            <person name="Zou S."/>
            <person name="Wang X."/>
            <person name="Liu X."/>
            <person name="Wang F."/>
            <person name="Yang Y."/>
            <person name="An X."/>
            <person name="Dong Z."/>
            <person name="Zhang K."/>
            <person name="Zhang X."/>
            <person name="Luo M.C."/>
            <person name="Dvorak J."/>
            <person name="Tong Y."/>
            <person name="Wang J."/>
            <person name="Yang H."/>
            <person name="Li Z."/>
            <person name="Wang D."/>
            <person name="Zhang A."/>
            <person name="Wang J."/>
        </authorList>
    </citation>
    <scope>NUCLEOTIDE SEQUENCE</scope>
    <source>
        <strain evidence="2">cv. G1812</strain>
    </source>
</reference>
<name>A0A8R7U7Q2_TRIUA</name>
<proteinExistence type="predicted"/>
<protein>
    <submittedName>
        <fullName evidence="1">Uncharacterized protein</fullName>
    </submittedName>
</protein>
<dbReference type="Gramene" id="TuG1812G0400002073.01.T02">
    <property type="protein sequence ID" value="TuG1812G0400002073.01.T02"/>
    <property type="gene ID" value="TuG1812G0400002073.01"/>
</dbReference>
<sequence length="150" mass="16170">MGTVPPPPPCAAVRSGCRDGEAALPLAALPPGQAHPPHHQLDLLFPSQCPAQPALLSGFWHGKPPSPTFGLSPTSGRCCRRYTTPTSMPLQLPAATSIAFSRFSGYLHSCTPAVRSIDPTDRRSYTSRVPRVIHTRFERSLDVYRLAGEA</sequence>
<dbReference type="Gramene" id="TuG1812G0400002073.01.T01">
    <property type="protein sequence ID" value="TuG1812G0400002073.01.T01"/>
    <property type="gene ID" value="TuG1812G0400002073.01"/>
</dbReference>
<accession>A0A8R7U7Q2</accession>
<dbReference type="EnsemblPlants" id="TuG1812G0400002073.01.T01">
    <property type="protein sequence ID" value="TuG1812G0400002073.01.T01"/>
    <property type="gene ID" value="TuG1812G0400002073.01"/>
</dbReference>
<reference evidence="1" key="3">
    <citation type="submission" date="2022-06" db="UniProtKB">
        <authorList>
            <consortium name="EnsemblPlants"/>
        </authorList>
    </citation>
    <scope>IDENTIFICATION</scope>
</reference>
<dbReference type="AlphaFoldDB" id="A0A8R7U7Q2"/>
<organism evidence="1 2">
    <name type="scientific">Triticum urartu</name>
    <name type="common">Red wild einkorn</name>
    <name type="synonym">Crithodium urartu</name>
    <dbReference type="NCBI Taxonomy" id="4572"/>
    <lineage>
        <taxon>Eukaryota</taxon>
        <taxon>Viridiplantae</taxon>
        <taxon>Streptophyta</taxon>
        <taxon>Embryophyta</taxon>
        <taxon>Tracheophyta</taxon>
        <taxon>Spermatophyta</taxon>
        <taxon>Magnoliopsida</taxon>
        <taxon>Liliopsida</taxon>
        <taxon>Poales</taxon>
        <taxon>Poaceae</taxon>
        <taxon>BOP clade</taxon>
        <taxon>Pooideae</taxon>
        <taxon>Triticodae</taxon>
        <taxon>Triticeae</taxon>
        <taxon>Triticinae</taxon>
        <taxon>Triticum</taxon>
    </lineage>
</organism>
<dbReference type="Proteomes" id="UP000015106">
    <property type="component" value="Chromosome 4"/>
</dbReference>
<keyword evidence="2" id="KW-1185">Reference proteome</keyword>